<keyword evidence="1" id="KW-0472">Membrane</keyword>
<proteinExistence type="predicted"/>
<evidence type="ECO:0000313" key="2">
    <source>
        <dbReference type="EMBL" id="MQY42687.1"/>
    </source>
</evidence>
<comment type="caution">
    <text evidence="2">The sequence shown here is derived from an EMBL/GenBank/DDBJ whole genome shotgun (WGS) entry which is preliminary data.</text>
</comment>
<dbReference type="Proteomes" id="UP000436694">
    <property type="component" value="Unassembled WGS sequence"/>
</dbReference>
<evidence type="ECO:0000313" key="3">
    <source>
        <dbReference type="Proteomes" id="UP000436694"/>
    </source>
</evidence>
<dbReference type="InterPro" id="IPR045519">
    <property type="entry name" value="DUF6476"/>
</dbReference>
<reference evidence="2 3" key="1">
    <citation type="submission" date="2019-10" db="EMBL/GenBank/DDBJ databases">
        <title>Epibacterium sp. nov., isolated from seawater.</title>
        <authorList>
            <person name="Zhang X."/>
            <person name="Li N."/>
        </authorList>
    </citation>
    <scope>NUCLEOTIDE SEQUENCE [LARGE SCALE GENOMIC DNA]</scope>
    <source>
        <strain evidence="2 3">SM1969</strain>
    </source>
</reference>
<keyword evidence="1" id="KW-0812">Transmembrane</keyword>
<dbReference type="Pfam" id="PF20082">
    <property type="entry name" value="DUF6476"/>
    <property type="match status" value="1"/>
</dbReference>
<protein>
    <submittedName>
        <fullName evidence="2">Uncharacterized protein</fullName>
    </submittedName>
</protein>
<organism evidence="2 3">
    <name type="scientific">Tritonibacter aquimaris</name>
    <dbReference type="NCBI Taxonomy" id="2663379"/>
    <lineage>
        <taxon>Bacteria</taxon>
        <taxon>Pseudomonadati</taxon>
        <taxon>Pseudomonadota</taxon>
        <taxon>Alphaproteobacteria</taxon>
        <taxon>Rhodobacterales</taxon>
        <taxon>Paracoccaceae</taxon>
        <taxon>Tritonibacter</taxon>
    </lineage>
</organism>
<evidence type="ECO:0000256" key="1">
    <source>
        <dbReference type="SAM" id="Phobius"/>
    </source>
</evidence>
<keyword evidence="1" id="KW-1133">Transmembrane helix</keyword>
<keyword evidence="3" id="KW-1185">Reference proteome</keyword>
<feature type="transmembrane region" description="Helical" evidence="1">
    <location>
        <begin position="22"/>
        <end position="43"/>
    </location>
</feature>
<gene>
    <name evidence="2" type="ORF">GG681_08530</name>
</gene>
<dbReference type="EMBL" id="WIXK01000004">
    <property type="protein sequence ID" value="MQY42687.1"/>
    <property type="molecule type" value="Genomic_DNA"/>
</dbReference>
<name>A0A844ASI3_9RHOB</name>
<accession>A0A844ASI3</accession>
<dbReference type="RefSeq" id="WP_153547131.1">
    <property type="nucleotide sequence ID" value="NZ_WIXK01000004.1"/>
</dbReference>
<dbReference type="AlphaFoldDB" id="A0A844ASI3"/>
<sequence>MTDPLDSETEIEPRQLKFLRHLVTGLTAVMVCGVVAIVALLVIRLSNTGPQLPENIALPAGVSARAVTFGEGWIAVVTDDERILILNSLSGSVRQEVAIAPE</sequence>